<feature type="domain" description="EamA" evidence="7">
    <location>
        <begin position="154"/>
        <end position="285"/>
    </location>
</feature>
<feature type="transmembrane region" description="Helical" evidence="6">
    <location>
        <begin position="12"/>
        <end position="30"/>
    </location>
</feature>
<evidence type="ECO:0000313" key="9">
    <source>
        <dbReference type="Proteomes" id="UP000544872"/>
    </source>
</evidence>
<evidence type="ECO:0000259" key="7">
    <source>
        <dbReference type="Pfam" id="PF00892"/>
    </source>
</evidence>
<feature type="transmembrane region" description="Helical" evidence="6">
    <location>
        <begin position="100"/>
        <end position="116"/>
    </location>
</feature>
<dbReference type="InterPro" id="IPR050638">
    <property type="entry name" value="AA-Vitamin_Transporters"/>
</dbReference>
<feature type="transmembrane region" description="Helical" evidence="6">
    <location>
        <begin position="214"/>
        <end position="234"/>
    </location>
</feature>
<evidence type="ECO:0000256" key="6">
    <source>
        <dbReference type="SAM" id="Phobius"/>
    </source>
</evidence>
<keyword evidence="3 6" id="KW-0812">Transmembrane</keyword>
<dbReference type="InterPro" id="IPR000620">
    <property type="entry name" value="EamA_dom"/>
</dbReference>
<feature type="transmembrane region" description="Helical" evidence="6">
    <location>
        <begin position="153"/>
        <end position="172"/>
    </location>
</feature>
<protein>
    <submittedName>
        <fullName evidence="8">Drug/metabolite transporter (DMT)-like permease</fullName>
    </submittedName>
</protein>
<evidence type="ECO:0000313" key="8">
    <source>
        <dbReference type="EMBL" id="MBB6209236.1"/>
    </source>
</evidence>
<comment type="caution">
    <text evidence="8">The sequence shown here is derived from an EMBL/GenBank/DDBJ whole genome shotgun (WGS) entry which is preliminary data.</text>
</comment>
<accession>A0A7X0DKR9</accession>
<organism evidence="8 9">
    <name type="scientific">Novispirillum itersonii</name>
    <name type="common">Aquaspirillum itersonii</name>
    <dbReference type="NCBI Taxonomy" id="189"/>
    <lineage>
        <taxon>Bacteria</taxon>
        <taxon>Pseudomonadati</taxon>
        <taxon>Pseudomonadota</taxon>
        <taxon>Alphaproteobacteria</taxon>
        <taxon>Rhodospirillales</taxon>
        <taxon>Novispirillaceae</taxon>
        <taxon>Novispirillum</taxon>
    </lineage>
</organism>
<dbReference type="AlphaFoldDB" id="A0A7X0DKR9"/>
<feature type="domain" description="EamA" evidence="7">
    <location>
        <begin position="14"/>
        <end position="140"/>
    </location>
</feature>
<dbReference type="PANTHER" id="PTHR32322:SF2">
    <property type="entry name" value="EAMA DOMAIN-CONTAINING PROTEIN"/>
    <property type="match status" value="1"/>
</dbReference>
<dbReference type="InterPro" id="IPR037185">
    <property type="entry name" value="EmrE-like"/>
</dbReference>
<evidence type="ECO:0000256" key="4">
    <source>
        <dbReference type="ARBA" id="ARBA00022989"/>
    </source>
</evidence>
<dbReference type="PANTHER" id="PTHR32322">
    <property type="entry name" value="INNER MEMBRANE TRANSPORTER"/>
    <property type="match status" value="1"/>
</dbReference>
<name>A0A7X0DKR9_NOVIT</name>
<comment type="subcellular location">
    <subcellularLocation>
        <location evidence="1">Membrane</location>
        <topology evidence="1">Multi-pass membrane protein</topology>
    </subcellularLocation>
</comment>
<keyword evidence="9" id="KW-1185">Reference proteome</keyword>
<gene>
    <name evidence="8" type="ORF">FHS48_000617</name>
</gene>
<sequence>MSDASVLRHTLIGASALLLWSTLAVTTVFAGGVPPFLMVGFAFFLAFLIGLAKWVIRGESILGHMRQPWQAWALGVCGLFGYHALVFYALQAAPPLEANLVNYLWPLCIVLFSGFLPGHRLRWFHLAGTLSGLIGVILLVTGGGSVSFKAEALPGYLAAFGAAITWGAYSVLSRLLKAVPTDSVAAFCLAGSLLAFVCHALFETGGWPQTPVQWGAVILLGLGPAGGAFFLWDLGMKRGDIQVLGALSYATPLMSTLLLILTGSGALSSMVAVACLMIVGGAALASKDMLFRNRKAAAAE</sequence>
<dbReference type="Proteomes" id="UP000544872">
    <property type="component" value="Unassembled WGS sequence"/>
</dbReference>
<evidence type="ECO:0000256" key="1">
    <source>
        <dbReference type="ARBA" id="ARBA00004141"/>
    </source>
</evidence>
<dbReference type="EMBL" id="JACIIX010000001">
    <property type="protein sequence ID" value="MBB6209236.1"/>
    <property type="molecule type" value="Genomic_DNA"/>
</dbReference>
<dbReference type="SUPFAM" id="SSF103481">
    <property type="entry name" value="Multidrug resistance efflux transporter EmrE"/>
    <property type="match status" value="2"/>
</dbReference>
<feature type="transmembrane region" description="Helical" evidence="6">
    <location>
        <begin position="68"/>
        <end position="88"/>
    </location>
</feature>
<keyword evidence="5 6" id="KW-0472">Membrane</keyword>
<proteinExistence type="inferred from homology"/>
<feature type="transmembrane region" description="Helical" evidence="6">
    <location>
        <begin position="36"/>
        <end position="56"/>
    </location>
</feature>
<comment type="similarity">
    <text evidence="2">Belongs to the EamA transporter family.</text>
</comment>
<feature type="transmembrane region" description="Helical" evidence="6">
    <location>
        <begin position="184"/>
        <end position="202"/>
    </location>
</feature>
<feature type="transmembrane region" description="Helical" evidence="6">
    <location>
        <begin position="241"/>
        <end position="261"/>
    </location>
</feature>
<dbReference type="GO" id="GO:0016020">
    <property type="term" value="C:membrane"/>
    <property type="evidence" value="ECO:0007669"/>
    <property type="project" value="UniProtKB-SubCell"/>
</dbReference>
<dbReference type="Pfam" id="PF00892">
    <property type="entry name" value="EamA"/>
    <property type="match status" value="2"/>
</dbReference>
<feature type="transmembrane region" description="Helical" evidence="6">
    <location>
        <begin position="267"/>
        <end position="285"/>
    </location>
</feature>
<feature type="transmembrane region" description="Helical" evidence="6">
    <location>
        <begin position="123"/>
        <end position="141"/>
    </location>
</feature>
<evidence type="ECO:0000256" key="2">
    <source>
        <dbReference type="ARBA" id="ARBA00007362"/>
    </source>
</evidence>
<evidence type="ECO:0000256" key="5">
    <source>
        <dbReference type="ARBA" id="ARBA00023136"/>
    </source>
</evidence>
<evidence type="ECO:0000256" key="3">
    <source>
        <dbReference type="ARBA" id="ARBA00022692"/>
    </source>
</evidence>
<dbReference type="RefSeq" id="WP_184261295.1">
    <property type="nucleotide sequence ID" value="NZ_JACIIX010000001.1"/>
</dbReference>
<keyword evidence="4 6" id="KW-1133">Transmembrane helix</keyword>
<reference evidence="8 9" key="1">
    <citation type="submission" date="2020-08" db="EMBL/GenBank/DDBJ databases">
        <title>Genomic Encyclopedia of Type Strains, Phase IV (KMG-IV): sequencing the most valuable type-strain genomes for metagenomic binning, comparative biology and taxonomic classification.</title>
        <authorList>
            <person name="Goeker M."/>
        </authorList>
    </citation>
    <scope>NUCLEOTIDE SEQUENCE [LARGE SCALE GENOMIC DNA]</scope>
    <source>
        <strain evidence="8 9">DSM 11590</strain>
    </source>
</reference>